<dbReference type="GO" id="GO:0097730">
    <property type="term" value="C:non-motile cilium"/>
    <property type="evidence" value="ECO:0007669"/>
    <property type="project" value="TreeGrafter"/>
</dbReference>
<dbReference type="GO" id="GO:0005737">
    <property type="term" value="C:cytoplasm"/>
    <property type="evidence" value="ECO:0007669"/>
    <property type="project" value="TreeGrafter"/>
</dbReference>
<dbReference type="PANTHER" id="PTHR31978">
    <property type="entry name" value="INTRAFLAGELLAR TRANSPORT PROTEIN 20 HOMOLOG"/>
    <property type="match status" value="1"/>
</dbReference>
<keyword evidence="2" id="KW-0175">Coiled coil</keyword>
<dbReference type="GO" id="GO:0060271">
    <property type="term" value="P:cilium assembly"/>
    <property type="evidence" value="ECO:0007669"/>
    <property type="project" value="TreeGrafter"/>
</dbReference>
<evidence type="ECO:0000256" key="1">
    <source>
        <dbReference type="ARBA" id="ARBA00004138"/>
    </source>
</evidence>
<gene>
    <name evidence="4" type="ORF">g.5845</name>
</gene>
<organism evidence="4">
    <name type="scientific">Graphocephala atropunctata</name>
    <dbReference type="NCBI Taxonomy" id="36148"/>
    <lineage>
        <taxon>Eukaryota</taxon>
        <taxon>Metazoa</taxon>
        <taxon>Ecdysozoa</taxon>
        <taxon>Arthropoda</taxon>
        <taxon>Hexapoda</taxon>
        <taxon>Insecta</taxon>
        <taxon>Pterygota</taxon>
        <taxon>Neoptera</taxon>
        <taxon>Paraneoptera</taxon>
        <taxon>Hemiptera</taxon>
        <taxon>Auchenorrhyncha</taxon>
        <taxon>Membracoidea</taxon>
        <taxon>Cicadellidae</taxon>
        <taxon>Cicadellinae</taxon>
        <taxon>Cicadellini</taxon>
        <taxon>Graphocephala</taxon>
    </lineage>
</organism>
<sequence>MSDRLTRLGLHFDDLNKLSIVDPDVAAKSQELREESTEFLENITRFQEVVDGFISMVDSLAQEVETEKMKVVGTRNLIQSMAKQREAKEQQYHALIIEKSTELERLRIQHQALLRTEAEQQDIIDQMVLR</sequence>
<accession>A0A1B6MP56</accession>
<dbReference type="PANTHER" id="PTHR31978:SF1">
    <property type="entry name" value="INTRAFLAGELLAR TRANSPORT PROTEIN 20 HOMOLOG"/>
    <property type="match status" value="1"/>
</dbReference>
<dbReference type="Pfam" id="PF14931">
    <property type="entry name" value="IFT20"/>
    <property type="match status" value="1"/>
</dbReference>
<dbReference type="EMBL" id="GEBQ01002239">
    <property type="protein sequence ID" value="JAT37738.1"/>
    <property type="molecule type" value="Transcribed_RNA"/>
</dbReference>
<protein>
    <recommendedName>
        <fullName evidence="5">Intraflagellar transport 20</fullName>
    </recommendedName>
</protein>
<dbReference type="InterPro" id="IPR028172">
    <property type="entry name" value="FT20"/>
</dbReference>
<evidence type="ECO:0000256" key="2">
    <source>
        <dbReference type="ARBA" id="ARBA00023054"/>
    </source>
</evidence>
<dbReference type="GO" id="GO:0005813">
    <property type="term" value="C:centrosome"/>
    <property type="evidence" value="ECO:0007669"/>
    <property type="project" value="TreeGrafter"/>
</dbReference>
<keyword evidence="3" id="KW-0966">Cell projection</keyword>
<reference evidence="4" key="1">
    <citation type="submission" date="2015-11" db="EMBL/GenBank/DDBJ databases">
        <title>De novo transcriptome assembly of four potential Pierce s Disease insect vectors from Arizona vineyards.</title>
        <authorList>
            <person name="Tassone E.E."/>
        </authorList>
    </citation>
    <scope>NUCLEOTIDE SEQUENCE</scope>
</reference>
<dbReference type="GO" id="GO:0036064">
    <property type="term" value="C:ciliary basal body"/>
    <property type="evidence" value="ECO:0007669"/>
    <property type="project" value="TreeGrafter"/>
</dbReference>
<proteinExistence type="predicted"/>
<evidence type="ECO:0008006" key="5">
    <source>
        <dbReference type="Google" id="ProtNLM"/>
    </source>
</evidence>
<dbReference type="AlphaFoldDB" id="A0A1B6MP56"/>
<dbReference type="GO" id="GO:0097546">
    <property type="term" value="C:ciliary base"/>
    <property type="evidence" value="ECO:0007669"/>
    <property type="project" value="TreeGrafter"/>
</dbReference>
<evidence type="ECO:0000313" key="4">
    <source>
        <dbReference type="EMBL" id="JAT37738.1"/>
    </source>
</evidence>
<dbReference type="GO" id="GO:0030990">
    <property type="term" value="C:intraciliary transport particle"/>
    <property type="evidence" value="ECO:0007669"/>
    <property type="project" value="TreeGrafter"/>
</dbReference>
<name>A0A1B6MP56_9HEMI</name>
<evidence type="ECO:0000256" key="3">
    <source>
        <dbReference type="ARBA" id="ARBA00023273"/>
    </source>
</evidence>
<comment type="subcellular location">
    <subcellularLocation>
        <location evidence="1">Cell projection</location>
        <location evidence="1">Cilium</location>
    </subcellularLocation>
</comment>
<dbReference type="GO" id="GO:0061512">
    <property type="term" value="P:protein localization to cilium"/>
    <property type="evidence" value="ECO:0007669"/>
    <property type="project" value="TreeGrafter"/>
</dbReference>